<gene>
    <name evidence="2" type="ORF">I553_4203</name>
</gene>
<comment type="caution">
    <text evidence="2">The sequence shown here is derived from an EMBL/GenBank/DDBJ whole genome shotgun (WGS) entry which is preliminary data.</text>
</comment>
<sequence>MRAGSTPPTIAVVSYPDEWTARPNRSSRVQRATAMLSNDLPAQSTSAPGRATPGGSDERDA</sequence>
<evidence type="ECO:0000256" key="1">
    <source>
        <dbReference type="SAM" id="MobiDB-lite"/>
    </source>
</evidence>
<dbReference type="AlphaFoldDB" id="X8AEI2"/>
<proteinExistence type="predicted"/>
<feature type="region of interest" description="Disordered" evidence="1">
    <location>
        <begin position="21"/>
        <end position="61"/>
    </location>
</feature>
<reference evidence="2" key="1">
    <citation type="submission" date="2014-01" db="EMBL/GenBank/DDBJ databases">
        <authorList>
            <person name="Brown-Elliot B."/>
            <person name="Wallace R."/>
            <person name="Lenaerts A."/>
            <person name="Ordway D."/>
            <person name="DeGroote M.A."/>
            <person name="Parker T."/>
            <person name="Sizemore C."/>
            <person name="Tallon L.J."/>
            <person name="Sadzewicz L.K."/>
            <person name="Sengamalay N."/>
            <person name="Fraser C.M."/>
            <person name="Hine E."/>
            <person name="Shefchek K.A."/>
            <person name="Das S.P."/>
            <person name="Tettelin H."/>
        </authorList>
    </citation>
    <scope>NUCLEOTIDE SEQUENCE [LARGE SCALE GENOMIC DNA]</scope>
    <source>
        <strain evidence="2">4042</strain>
    </source>
</reference>
<evidence type="ECO:0000313" key="2">
    <source>
        <dbReference type="EMBL" id="EUA29949.1"/>
    </source>
</evidence>
<protein>
    <submittedName>
        <fullName evidence="2">Uncharacterized protein</fullName>
    </submittedName>
</protein>
<organism evidence="2">
    <name type="scientific">Mycobacterium xenopi 4042</name>
    <dbReference type="NCBI Taxonomy" id="1299334"/>
    <lineage>
        <taxon>Bacteria</taxon>
        <taxon>Bacillati</taxon>
        <taxon>Actinomycetota</taxon>
        <taxon>Actinomycetes</taxon>
        <taxon>Mycobacteriales</taxon>
        <taxon>Mycobacteriaceae</taxon>
        <taxon>Mycobacterium</taxon>
    </lineage>
</organism>
<accession>X8AEI2</accession>
<name>X8AEI2_MYCXE</name>
<dbReference type="EMBL" id="JAOB01000060">
    <property type="protein sequence ID" value="EUA29949.1"/>
    <property type="molecule type" value="Genomic_DNA"/>
</dbReference>